<feature type="signal peptide" evidence="3">
    <location>
        <begin position="1"/>
        <end position="24"/>
    </location>
</feature>
<gene>
    <name evidence="5" type="ORF">CURHAP_LOCUS25702</name>
</gene>
<evidence type="ECO:0000313" key="5">
    <source>
        <dbReference type="EMBL" id="CAB4276576.1"/>
    </source>
</evidence>
<dbReference type="EMBL" id="CAEKDK010000004">
    <property type="protein sequence ID" value="CAB4276576.1"/>
    <property type="molecule type" value="Genomic_DNA"/>
</dbReference>
<dbReference type="GO" id="GO:0016020">
    <property type="term" value="C:membrane"/>
    <property type="evidence" value="ECO:0007669"/>
    <property type="project" value="UniProtKB-SubCell"/>
</dbReference>
<reference evidence="5 6" key="1">
    <citation type="submission" date="2020-05" db="EMBL/GenBank/DDBJ databases">
        <authorList>
            <person name="Campoy J."/>
            <person name="Schneeberger K."/>
            <person name="Spophaly S."/>
        </authorList>
    </citation>
    <scope>NUCLEOTIDE SEQUENCE [LARGE SCALE GENOMIC DNA]</scope>
    <source>
        <strain evidence="5">PruArmRojPasFocal</strain>
    </source>
</reference>
<feature type="domain" description="Wall-associated receptor kinase galacturonan-binding" evidence="4">
    <location>
        <begin position="30"/>
        <end position="89"/>
    </location>
</feature>
<organism evidence="5 6">
    <name type="scientific">Prunus armeniaca</name>
    <name type="common">Apricot</name>
    <name type="synonym">Armeniaca vulgaris</name>
    <dbReference type="NCBI Taxonomy" id="36596"/>
    <lineage>
        <taxon>Eukaryota</taxon>
        <taxon>Viridiplantae</taxon>
        <taxon>Streptophyta</taxon>
        <taxon>Embryophyta</taxon>
        <taxon>Tracheophyta</taxon>
        <taxon>Spermatophyta</taxon>
        <taxon>Magnoliopsida</taxon>
        <taxon>eudicotyledons</taxon>
        <taxon>Gunneridae</taxon>
        <taxon>Pentapetalae</taxon>
        <taxon>rosids</taxon>
        <taxon>fabids</taxon>
        <taxon>Rosales</taxon>
        <taxon>Rosaceae</taxon>
        <taxon>Amygdaloideae</taxon>
        <taxon>Amygdaleae</taxon>
        <taxon>Prunus</taxon>
    </lineage>
</organism>
<evidence type="ECO:0000256" key="1">
    <source>
        <dbReference type="ARBA" id="ARBA00004167"/>
    </source>
</evidence>
<dbReference type="AlphaFoldDB" id="A0A6J5UJ83"/>
<name>A0A6J5UJ83_PRUAR</name>
<dbReference type="Pfam" id="PF13947">
    <property type="entry name" value="GUB_WAK_bind"/>
    <property type="match status" value="1"/>
</dbReference>
<dbReference type="PANTHER" id="PTHR33491">
    <property type="entry name" value="OSJNBA0016N04.9 PROTEIN"/>
    <property type="match status" value="1"/>
</dbReference>
<evidence type="ECO:0000256" key="2">
    <source>
        <dbReference type="ARBA" id="ARBA00022729"/>
    </source>
</evidence>
<feature type="chain" id="PRO_5027005867" description="Wall-associated receptor kinase galacturonan-binding domain-containing protein" evidence="3">
    <location>
        <begin position="25"/>
        <end position="236"/>
    </location>
</feature>
<dbReference type="Proteomes" id="UP000507222">
    <property type="component" value="Unassembled WGS sequence"/>
</dbReference>
<dbReference type="InterPro" id="IPR025287">
    <property type="entry name" value="WAK_GUB"/>
</dbReference>
<comment type="subcellular location">
    <subcellularLocation>
        <location evidence="1">Membrane</location>
        <topology evidence="1">Single-pass membrane protein</topology>
    </subcellularLocation>
</comment>
<dbReference type="GO" id="GO:0030247">
    <property type="term" value="F:polysaccharide binding"/>
    <property type="evidence" value="ECO:0007669"/>
    <property type="project" value="InterPro"/>
</dbReference>
<evidence type="ECO:0000313" key="6">
    <source>
        <dbReference type="Proteomes" id="UP000507222"/>
    </source>
</evidence>
<protein>
    <recommendedName>
        <fullName evidence="4">Wall-associated receptor kinase galacturonan-binding domain-containing protein</fullName>
    </recommendedName>
</protein>
<accession>A0A6J5UJ83</accession>
<sequence>MQPSLVMVVLLVAVAAAITAEAAAKPRPGCPTQCGNLTVPFPFGMEKGCYKDDKFFINCSKATNPPTAYLMKGNLPVTNISLEEGELQIQQSAARDCYDEQGGIDFELWVSPYKISSTKNKFIAIGCDTYALFEGYRADEERFITGCMSLCNSLDSAKKDSCSGIGCCQTSIPSELKNQTLKLSSYYNHTFIKDFNPCSYAFVVQEGQFNFSPETMQLKRVWIIHAITKLPSVSTG</sequence>
<evidence type="ECO:0000256" key="3">
    <source>
        <dbReference type="SAM" id="SignalP"/>
    </source>
</evidence>
<evidence type="ECO:0000259" key="4">
    <source>
        <dbReference type="Pfam" id="PF13947"/>
    </source>
</evidence>
<keyword evidence="2 3" id="KW-0732">Signal</keyword>
<proteinExistence type="predicted"/>